<sequence length="428" mass="43529">MKPLETVTTAIANSFRSKLRTTLTILAIFVGAFTLTITNGLGTGISNYIDSQVAAVGPSNAFTVTKTDASTSPGSGPQKYDPNTRVLAAGGRPGSTQVALNQSDLDTLAAIPGITGVNPVSRLSPAYVQWNSQEKYQLSISPLAGAQPQLAAGAPLDDAGSEPQIVLPSSYITPLGLPGNDQAIGQDVTIGIQDAAGTMHTITARISGVEDNALLGSGGAFANKALTAALTDAQSTGAPAATKNTWTAATATFTPSTKAQINDIKSRLTAAGYTAQTLEDRIGTVKTVINGIIGVLDAFAIIALVAAGFGIVNTLLMSVQERTREIGLMKAMGMGSGSVFALFSTEAAFIGLLGSLIGSAAAIGLGTAISGVLARGPLSDLAGLQILSFAPGSVAGVILLVMIIAFLAGTLPAWRAARQNPIDSLRYE</sequence>
<dbReference type="InterPro" id="IPR050250">
    <property type="entry name" value="Macrolide_Exporter_MacB"/>
</dbReference>
<accession>A0ABQ2ATI5</accession>
<evidence type="ECO:0000256" key="2">
    <source>
        <dbReference type="ARBA" id="ARBA00022475"/>
    </source>
</evidence>
<evidence type="ECO:0000259" key="9">
    <source>
        <dbReference type="Pfam" id="PF12704"/>
    </source>
</evidence>
<comment type="similarity">
    <text evidence="6">Belongs to the ABC-4 integral membrane protein family.</text>
</comment>
<dbReference type="Pfam" id="PF12704">
    <property type="entry name" value="MacB_PCD"/>
    <property type="match status" value="1"/>
</dbReference>
<feature type="transmembrane region" description="Helical" evidence="7">
    <location>
        <begin position="298"/>
        <end position="319"/>
    </location>
</feature>
<dbReference type="RefSeq" id="WP_188571598.1">
    <property type="nucleotide sequence ID" value="NZ_BMFW01000008.1"/>
</dbReference>
<comment type="subcellular location">
    <subcellularLocation>
        <location evidence="1">Cell membrane</location>
        <topology evidence="1">Multi-pass membrane protein</topology>
    </subcellularLocation>
</comment>
<comment type="caution">
    <text evidence="10">The sequence shown here is derived from an EMBL/GenBank/DDBJ whole genome shotgun (WGS) entry which is preliminary data.</text>
</comment>
<organism evidence="10 11">
    <name type="scientific">Arthrobacter liuii</name>
    <dbReference type="NCBI Taxonomy" id="1476996"/>
    <lineage>
        <taxon>Bacteria</taxon>
        <taxon>Bacillati</taxon>
        <taxon>Actinomycetota</taxon>
        <taxon>Actinomycetes</taxon>
        <taxon>Micrococcales</taxon>
        <taxon>Micrococcaceae</taxon>
        <taxon>Arthrobacter</taxon>
    </lineage>
</organism>
<dbReference type="EMBL" id="BMFW01000008">
    <property type="protein sequence ID" value="GGH95608.1"/>
    <property type="molecule type" value="Genomic_DNA"/>
</dbReference>
<evidence type="ECO:0000256" key="6">
    <source>
        <dbReference type="ARBA" id="ARBA00038076"/>
    </source>
</evidence>
<feature type="domain" description="ABC3 transporter permease C-terminal" evidence="8">
    <location>
        <begin position="299"/>
        <end position="421"/>
    </location>
</feature>
<dbReference type="InterPro" id="IPR025857">
    <property type="entry name" value="MacB_PCD"/>
</dbReference>
<evidence type="ECO:0000256" key="1">
    <source>
        <dbReference type="ARBA" id="ARBA00004651"/>
    </source>
</evidence>
<dbReference type="PANTHER" id="PTHR30572">
    <property type="entry name" value="MEMBRANE COMPONENT OF TRANSPORTER-RELATED"/>
    <property type="match status" value="1"/>
</dbReference>
<evidence type="ECO:0000259" key="8">
    <source>
        <dbReference type="Pfam" id="PF02687"/>
    </source>
</evidence>
<evidence type="ECO:0000256" key="3">
    <source>
        <dbReference type="ARBA" id="ARBA00022692"/>
    </source>
</evidence>
<reference evidence="11" key="1">
    <citation type="journal article" date="2019" name="Int. J. Syst. Evol. Microbiol.">
        <title>The Global Catalogue of Microorganisms (GCM) 10K type strain sequencing project: providing services to taxonomists for standard genome sequencing and annotation.</title>
        <authorList>
            <consortium name="The Broad Institute Genomics Platform"/>
            <consortium name="The Broad Institute Genome Sequencing Center for Infectious Disease"/>
            <person name="Wu L."/>
            <person name="Ma J."/>
        </authorList>
    </citation>
    <scope>NUCLEOTIDE SEQUENCE [LARGE SCALE GENOMIC DNA]</scope>
    <source>
        <strain evidence="11">CGMCC 1.12778</strain>
    </source>
</reference>
<feature type="transmembrane region" description="Helical" evidence="7">
    <location>
        <begin position="340"/>
        <end position="366"/>
    </location>
</feature>
<keyword evidence="11" id="KW-1185">Reference proteome</keyword>
<dbReference type="Proteomes" id="UP000643279">
    <property type="component" value="Unassembled WGS sequence"/>
</dbReference>
<evidence type="ECO:0000256" key="5">
    <source>
        <dbReference type="ARBA" id="ARBA00023136"/>
    </source>
</evidence>
<name>A0ABQ2ATI5_9MICC</name>
<keyword evidence="5 7" id="KW-0472">Membrane</keyword>
<feature type="domain" description="MacB-like periplasmic core" evidence="9">
    <location>
        <begin position="21"/>
        <end position="268"/>
    </location>
</feature>
<dbReference type="Pfam" id="PF02687">
    <property type="entry name" value="FtsX"/>
    <property type="match status" value="1"/>
</dbReference>
<evidence type="ECO:0000313" key="10">
    <source>
        <dbReference type="EMBL" id="GGH95608.1"/>
    </source>
</evidence>
<dbReference type="PANTHER" id="PTHR30572:SF4">
    <property type="entry name" value="ABC TRANSPORTER PERMEASE YTRF"/>
    <property type="match status" value="1"/>
</dbReference>
<evidence type="ECO:0000313" key="11">
    <source>
        <dbReference type="Proteomes" id="UP000643279"/>
    </source>
</evidence>
<evidence type="ECO:0000256" key="7">
    <source>
        <dbReference type="SAM" id="Phobius"/>
    </source>
</evidence>
<keyword evidence="4 7" id="KW-1133">Transmembrane helix</keyword>
<dbReference type="InterPro" id="IPR003838">
    <property type="entry name" value="ABC3_permease_C"/>
</dbReference>
<keyword evidence="2" id="KW-1003">Cell membrane</keyword>
<gene>
    <name evidence="10" type="ORF">GCM10007170_21530</name>
</gene>
<evidence type="ECO:0000256" key="4">
    <source>
        <dbReference type="ARBA" id="ARBA00022989"/>
    </source>
</evidence>
<proteinExistence type="inferred from homology"/>
<feature type="transmembrane region" description="Helical" evidence="7">
    <location>
        <begin position="386"/>
        <end position="408"/>
    </location>
</feature>
<feature type="transmembrane region" description="Helical" evidence="7">
    <location>
        <begin position="21"/>
        <end position="42"/>
    </location>
</feature>
<protein>
    <submittedName>
        <fullName evidence="10">Permease</fullName>
    </submittedName>
</protein>
<keyword evidence="3 7" id="KW-0812">Transmembrane</keyword>